<accession>A0A7C8IIH7</accession>
<dbReference type="EMBL" id="JAADJZ010000001">
    <property type="protein sequence ID" value="KAF2878011.1"/>
    <property type="molecule type" value="Genomic_DNA"/>
</dbReference>
<evidence type="ECO:0000313" key="2">
    <source>
        <dbReference type="Proteomes" id="UP000481861"/>
    </source>
</evidence>
<dbReference type="AlphaFoldDB" id="A0A7C8IIH7"/>
<gene>
    <name evidence="1" type="ORF">BDV95DRAFT_588998</name>
</gene>
<protein>
    <submittedName>
        <fullName evidence="1">Uncharacterized protein</fullName>
    </submittedName>
</protein>
<proteinExistence type="predicted"/>
<name>A0A7C8IIH7_9PLEO</name>
<evidence type="ECO:0000313" key="1">
    <source>
        <dbReference type="EMBL" id="KAF2878011.1"/>
    </source>
</evidence>
<sequence length="208" mass="23043">MYTRLNQSRGRWLLVPAITGTDLGWARDLIQFNRILTDVISYALRSGAETLPARARALESIGVAFDLQVDWKQSRGPNTQSAFYYHGADWKPEPGSIRWIVLSTGDTLIIRSGYVVPRGELTLEDSVTVGGIELSRFDFANVARTMGKVLARPCITPVPIPRQLPEVLDAIEDIDHGNQGGEGSGGIVRRQQVRLDRVPVSARQHKDP</sequence>
<reference evidence="1 2" key="1">
    <citation type="submission" date="2020-01" db="EMBL/GenBank/DDBJ databases">
        <authorList>
            <consortium name="DOE Joint Genome Institute"/>
            <person name="Haridas S."/>
            <person name="Albert R."/>
            <person name="Binder M."/>
            <person name="Bloem J."/>
            <person name="Labutti K."/>
            <person name="Salamov A."/>
            <person name="Andreopoulos B."/>
            <person name="Baker S.E."/>
            <person name="Barry K."/>
            <person name="Bills G."/>
            <person name="Bluhm B.H."/>
            <person name="Cannon C."/>
            <person name="Castanera R."/>
            <person name="Culley D.E."/>
            <person name="Daum C."/>
            <person name="Ezra D."/>
            <person name="Gonzalez J.B."/>
            <person name="Henrissat B."/>
            <person name="Kuo A."/>
            <person name="Liang C."/>
            <person name="Lipzen A."/>
            <person name="Lutzoni F."/>
            <person name="Magnuson J."/>
            <person name="Mondo S."/>
            <person name="Nolan M."/>
            <person name="Ohm R."/>
            <person name="Pangilinan J."/>
            <person name="Park H.-J.H."/>
            <person name="Ramirez L."/>
            <person name="Alfaro M."/>
            <person name="Sun H."/>
            <person name="Tritt A."/>
            <person name="Yoshinaga Y."/>
            <person name="Zwiers L.-H.L."/>
            <person name="Turgeon B.G."/>
            <person name="Goodwin S.B."/>
            <person name="Spatafora J.W."/>
            <person name="Crous P.W."/>
            <person name="Grigoriev I.V."/>
        </authorList>
    </citation>
    <scope>NUCLEOTIDE SEQUENCE [LARGE SCALE GENOMIC DNA]</scope>
    <source>
        <strain evidence="1 2">CBS 611.86</strain>
    </source>
</reference>
<organism evidence="1 2">
    <name type="scientific">Massariosphaeria phaeospora</name>
    <dbReference type="NCBI Taxonomy" id="100035"/>
    <lineage>
        <taxon>Eukaryota</taxon>
        <taxon>Fungi</taxon>
        <taxon>Dikarya</taxon>
        <taxon>Ascomycota</taxon>
        <taxon>Pezizomycotina</taxon>
        <taxon>Dothideomycetes</taxon>
        <taxon>Pleosporomycetidae</taxon>
        <taxon>Pleosporales</taxon>
        <taxon>Pleosporales incertae sedis</taxon>
        <taxon>Massariosphaeria</taxon>
    </lineage>
</organism>
<dbReference type="Proteomes" id="UP000481861">
    <property type="component" value="Unassembled WGS sequence"/>
</dbReference>
<keyword evidence="2" id="KW-1185">Reference proteome</keyword>
<comment type="caution">
    <text evidence="1">The sequence shown here is derived from an EMBL/GenBank/DDBJ whole genome shotgun (WGS) entry which is preliminary data.</text>
</comment>